<dbReference type="PANTHER" id="PTHR45947">
    <property type="entry name" value="SULFOQUINOVOSYL TRANSFERASE SQD2"/>
    <property type="match status" value="1"/>
</dbReference>
<evidence type="ECO:0000313" key="2">
    <source>
        <dbReference type="EMBL" id="ODM05597.1"/>
    </source>
</evidence>
<dbReference type="PANTHER" id="PTHR45947:SF3">
    <property type="entry name" value="SULFOQUINOVOSYL TRANSFERASE SQD2"/>
    <property type="match status" value="1"/>
</dbReference>
<keyword evidence="2" id="KW-0808">Transferase</keyword>
<name>A0A1E3AAS4_9FIRM</name>
<protein>
    <submittedName>
        <fullName evidence="2">Glycogen synthase</fullName>
        <ecNumber evidence="2">2.4.1.11</ecNumber>
    </submittedName>
</protein>
<reference evidence="2 3" key="1">
    <citation type="submission" date="2016-07" db="EMBL/GenBank/DDBJ databases">
        <title>Characterization of isolates of Eisenbergiella tayi derived from blood cultures, using whole genome sequencing.</title>
        <authorList>
            <person name="Burdz T."/>
            <person name="Wiebe D."/>
            <person name="Huynh C."/>
            <person name="Bernard K."/>
        </authorList>
    </citation>
    <scope>NUCLEOTIDE SEQUENCE [LARGE SCALE GENOMIC DNA]</scope>
    <source>
        <strain evidence="2 3">NML 110608</strain>
    </source>
</reference>
<keyword evidence="2" id="KW-0328">Glycosyltransferase</keyword>
<dbReference type="Proteomes" id="UP000094067">
    <property type="component" value="Unassembled WGS sequence"/>
</dbReference>
<dbReference type="Pfam" id="PF00534">
    <property type="entry name" value="Glycos_transf_1"/>
    <property type="match status" value="1"/>
</dbReference>
<organism evidence="2 3">
    <name type="scientific">Eisenbergiella tayi</name>
    <dbReference type="NCBI Taxonomy" id="1432052"/>
    <lineage>
        <taxon>Bacteria</taxon>
        <taxon>Bacillati</taxon>
        <taxon>Bacillota</taxon>
        <taxon>Clostridia</taxon>
        <taxon>Lachnospirales</taxon>
        <taxon>Lachnospiraceae</taxon>
        <taxon>Eisenbergiella</taxon>
    </lineage>
</organism>
<dbReference type="GO" id="GO:0004373">
    <property type="term" value="F:alpha-1,4-glucan glucosyltransferase (UDP-glucose donor) activity"/>
    <property type="evidence" value="ECO:0007669"/>
    <property type="project" value="UniProtKB-EC"/>
</dbReference>
<dbReference type="PATRIC" id="fig|1432052.4.peg.1668"/>
<proteinExistence type="predicted"/>
<sequence>MRENRLIFYDTCNYRDYPVGGQVTSIKNFLSFLSQEYPEHGKDVLLVGVSCDAEEVGKIINISTAGAEYSFLAVTQASTDLSKVKKSLRMEYVKGLWKYRKLIGISKNDCNYIHTPEAFGAVRMLRPGSVCYVFSHGTYLNMWQRVRFFKKAPLIRKAFQSFLIHVIKKSTAVFVLEQETWEDYRVYNKNTVHVGNSIVVQPYVQRHLHEEEVRFLYAGRLSAVKNVGPMIEAVKSYDRTCSFTILGDGEERGKMEKLADGDKRIRFIGAVKPDEVQRAMKEADVLIMNSTFEGIPMTILEAISQGLPVITTDVGGIKEVLTYGKDSEVTDGSVERIHTAMDKILLDYEAYAKAAYDKSLQFDYRKVNRKVFDVLNESLHW</sequence>
<evidence type="ECO:0000313" key="3">
    <source>
        <dbReference type="Proteomes" id="UP000094067"/>
    </source>
</evidence>
<dbReference type="RefSeq" id="WP_069151807.1">
    <property type="nucleotide sequence ID" value="NZ_MCGH01000002.1"/>
</dbReference>
<accession>A0A1E3AAS4</accession>
<dbReference type="CDD" id="cd03801">
    <property type="entry name" value="GT4_PimA-like"/>
    <property type="match status" value="1"/>
</dbReference>
<feature type="domain" description="Glycosyl transferase family 1" evidence="1">
    <location>
        <begin position="209"/>
        <end position="354"/>
    </location>
</feature>
<dbReference type="EMBL" id="MCGH01000002">
    <property type="protein sequence ID" value="ODM05597.1"/>
    <property type="molecule type" value="Genomic_DNA"/>
</dbReference>
<dbReference type="AlphaFoldDB" id="A0A1E3AAS4"/>
<dbReference type="Gene3D" id="3.40.50.2000">
    <property type="entry name" value="Glycogen Phosphorylase B"/>
    <property type="match status" value="2"/>
</dbReference>
<gene>
    <name evidence="2" type="ORF">BEI61_01486</name>
</gene>
<dbReference type="InterPro" id="IPR001296">
    <property type="entry name" value="Glyco_trans_1"/>
</dbReference>
<dbReference type="InterPro" id="IPR050194">
    <property type="entry name" value="Glycosyltransferase_grp1"/>
</dbReference>
<dbReference type="SUPFAM" id="SSF53756">
    <property type="entry name" value="UDP-Glycosyltransferase/glycogen phosphorylase"/>
    <property type="match status" value="1"/>
</dbReference>
<evidence type="ECO:0000259" key="1">
    <source>
        <dbReference type="Pfam" id="PF00534"/>
    </source>
</evidence>
<dbReference type="EC" id="2.4.1.11" evidence="2"/>
<comment type="caution">
    <text evidence="2">The sequence shown here is derived from an EMBL/GenBank/DDBJ whole genome shotgun (WGS) entry which is preliminary data.</text>
</comment>